<dbReference type="KEGG" id="lww:115937715"/>
<evidence type="ECO:0000256" key="12">
    <source>
        <dbReference type="ARBA" id="ARBA00030897"/>
    </source>
</evidence>
<protein>
    <recommendedName>
        <fullName evidence="10">mRNA export factor GLE1</fullName>
    </recommendedName>
    <alternativeName>
        <fullName evidence="12">GLE1 RNA export mediator</fullName>
    </alternativeName>
    <alternativeName>
        <fullName evidence="13">GLE1-like protein</fullName>
    </alternativeName>
    <alternativeName>
        <fullName evidence="11">Nucleoporin GLE1</fullName>
    </alternativeName>
</protein>
<dbReference type="PANTHER" id="PTHR12960">
    <property type="entry name" value="GLE-1-RELATED"/>
    <property type="match status" value="1"/>
</dbReference>
<dbReference type="PANTHER" id="PTHR12960:SF0">
    <property type="entry name" value="MRNA EXPORT FACTOR GLE1"/>
    <property type="match status" value="1"/>
</dbReference>
<comment type="subcellular location">
    <subcellularLocation>
        <location evidence="1">Nucleus</location>
        <location evidence="1">Nuclear pore complex</location>
    </subcellularLocation>
</comment>
<dbReference type="GeneID" id="115937715"/>
<dbReference type="GO" id="GO:0044614">
    <property type="term" value="C:nuclear pore cytoplasmic filaments"/>
    <property type="evidence" value="ECO:0007669"/>
    <property type="project" value="TreeGrafter"/>
</dbReference>
<dbReference type="Proteomes" id="UP000245341">
    <property type="component" value="Unplaced"/>
</dbReference>
<evidence type="ECO:0000256" key="1">
    <source>
        <dbReference type="ARBA" id="ARBA00004567"/>
    </source>
</evidence>
<name>A0A7F8Q6L3_LEPWE</name>
<evidence type="ECO:0000256" key="8">
    <source>
        <dbReference type="ARBA" id="ARBA00023242"/>
    </source>
</evidence>
<comment type="similarity">
    <text evidence="2">Belongs to the GLE1 family.</text>
</comment>
<evidence type="ECO:0000256" key="6">
    <source>
        <dbReference type="ARBA" id="ARBA00023010"/>
    </source>
</evidence>
<keyword evidence="7" id="KW-0906">Nuclear pore complex</keyword>
<comment type="function">
    <text evidence="9">Required for the export of mRNAs containing poly(A) tails from the nucleus into the cytoplasm. May be involved in the terminal step of the mRNA transport through the nuclear pore complex (NPC).</text>
</comment>
<evidence type="ECO:0000256" key="4">
    <source>
        <dbReference type="ARBA" id="ARBA00022816"/>
    </source>
</evidence>
<dbReference type="GO" id="GO:0016973">
    <property type="term" value="P:poly(A)+ mRNA export from nucleus"/>
    <property type="evidence" value="ECO:0007669"/>
    <property type="project" value="InterPro"/>
</dbReference>
<proteinExistence type="inferred from homology"/>
<dbReference type="GO" id="GO:0015031">
    <property type="term" value="P:protein transport"/>
    <property type="evidence" value="ECO:0007669"/>
    <property type="project" value="UniProtKB-KW"/>
</dbReference>
<evidence type="ECO:0000313" key="15">
    <source>
        <dbReference type="RefSeq" id="XP_030876171.1"/>
    </source>
</evidence>
<keyword evidence="5" id="KW-0653">Protein transport</keyword>
<dbReference type="InterPro" id="IPR012476">
    <property type="entry name" value="GLE1"/>
</dbReference>
<dbReference type="InterPro" id="IPR038506">
    <property type="entry name" value="GLE1-like_sf"/>
</dbReference>
<dbReference type="RefSeq" id="XP_030876171.1">
    <property type="nucleotide sequence ID" value="XM_031020311.1"/>
</dbReference>
<dbReference type="GO" id="GO:0005737">
    <property type="term" value="C:cytoplasm"/>
    <property type="evidence" value="ECO:0007669"/>
    <property type="project" value="TreeGrafter"/>
</dbReference>
<keyword evidence="4" id="KW-0509">mRNA transport</keyword>
<dbReference type="OrthoDB" id="420884at2759"/>
<keyword evidence="3" id="KW-0813">Transport</keyword>
<keyword evidence="14" id="KW-1185">Reference proteome</keyword>
<dbReference type="GO" id="GO:0000822">
    <property type="term" value="F:inositol hexakisphosphate binding"/>
    <property type="evidence" value="ECO:0007669"/>
    <property type="project" value="TreeGrafter"/>
</dbReference>
<evidence type="ECO:0000256" key="9">
    <source>
        <dbReference type="ARBA" id="ARBA00024680"/>
    </source>
</evidence>
<evidence type="ECO:0000256" key="5">
    <source>
        <dbReference type="ARBA" id="ARBA00022927"/>
    </source>
</evidence>
<gene>
    <name evidence="15" type="primary">LOC115937715</name>
</gene>
<evidence type="ECO:0000256" key="13">
    <source>
        <dbReference type="ARBA" id="ARBA00031503"/>
    </source>
</evidence>
<keyword evidence="6" id="KW-0811">Translocation</keyword>
<sequence>MEPLSDVTATLLFDFLEVCGNALMKQYQVQFWKMILLIKEDYFPRIEAITSSGQMGSFIRLKQFLEKCLQRKEIPVPKGFLTSSFWRS</sequence>
<evidence type="ECO:0000256" key="7">
    <source>
        <dbReference type="ARBA" id="ARBA00023132"/>
    </source>
</evidence>
<evidence type="ECO:0000313" key="14">
    <source>
        <dbReference type="Proteomes" id="UP000245341"/>
    </source>
</evidence>
<evidence type="ECO:0000256" key="3">
    <source>
        <dbReference type="ARBA" id="ARBA00022448"/>
    </source>
</evidence>
<dbReference type="GO" id="GO:0005543">
    <property type="term" value="F:phospholipid binding"/>
    <property type="evidence" value="ECO:0007669"/>
    <property type="project" value="TreeGrafter"/>
</dbReference>
<dbReference type="Pfam" id="PF07817">
    <property type="entry name" value="GLE1"/>
    <property type="match status" value="1"/>
</dbReference>
<evidence type="ECO:0000256" key="10">
    <source>
        <dbReference type="ARBA" id="ARBA00026227"/>
    </source>
</evidence>
<keyword evidence="8" id="KW-0539">Nucleus</keyword>
<evidence type="ECO:0000256" key="2">
    <source>
        <dbReference type="ARBA" id="ARBA00011056"/>
    </source>
</evidence>
<dbReference type="AlphaFoldDB" id="A0A7F8Q6L3"/>
<organism evidence="14 15">
    <name type="scientific">Leptonychotes weddellii</name>
    <name type="common">Weddell seal</name>
    <name type="synonym">Otaria weddellii</name>
    <dbReference type="NCBI Taxonomy" id="9713"/>
    <lineage>
        <taxon>Eukaryota</taxon>
        <taxon>Metazoa</taxon>
        <taxon>Chordata</taxon>
        <taxon>Craniata</taxon>
        <taxon>Vertebrata</taxon>
        <taxon>Euteleostomi</taxon>
        <taxon>Mammalia</taxon>
        <taxon>Eutheria</taxon>
        <taxon>Laurasiatheria</taxon>
        <taxon>Carnivora</taxon>
        <taxon>Caniformia</taxon>
        <taxon>Pinnipedia</taxon>
        <taxon>Phocidae</taxon>
        <taxon>Monachinae</taxon>
        <taxon>Lobodontini</taxon>
        <taxon>Leptonychotes</taxon>
    </lineage>
</organism>
<dbReference type="GO" id="GO:0031369">
    <property type="term" value="F:translation initiation factor binding"/>
    <property type="evidence" value="ECO:0007669"/>
    <property type="project" value="TreeGrafter"/>
</dbReference>
<evidence type="ECO:0000256" key="11">
    <source>
        <dbReference type="ARBA" id="ARBA00029983"/>
    </source>
</evidence>
<accession>A0A7F8Q6L3</accession>
<reference evidence="15" key="1">
    <citation type="submission" date="2025-08" db="UniProtKB">
        <authorList>
            <consortium name="RefSeq"/>
        </authorList>
    </citation>
    <scope>IDENTIFICATION</scope>
    <source>
        <tissue evidence="15">Liver</tissue>
    </source>
</reference>
<dbReference type="Gene3D" id="1.25.40.510">
    <property type="entry name" value="GLE1-like"/>
    <property type="match status" value="1"/>
</dbReference>